<reference evidence="1" key="1">
    <citation type="journal article" date="2015" name="Nature">
        <title>Complex archaea that bridge the gap between prokaryotes and eukaryotes.</title>
        <authorList>
            <person name="Spang A."/>
            <person name="Saw J.H."/>
            <person name="Jorgensen S.L."/>
            <person name="Zaremba-Niedzwiedzka K."/>
            <person name="Martijn J."/>
            <person name="Lind A.E."/>
            <person name="van Eijk R."/>
            <person name="Schleper C."/>
            <person name="Guy L."/>
            <person name="Ettema T.J."/>
        </authorList>
    </citation>
    <scope>NUCLEOTIDE SEQUENCE</scope>
</reference>
<comment type="caution">
    <text evidence="1">The sequence shown here is derived from an EMBL/GenBank/DDBJ whole genome shotgun (WGS) entry which is preliminary data.</text>
</comment>
<proteinExistence type="predicted"/>
<organism evidence="1">
    <name type="scientific">marine sediment metagenome</name>
    <dbReference type="NCBI Taxonomy" id="412755"/>
    <lineage>
        <taxon>unclassified sequences</taxon>
        <taxon>metagenomes</taxon>
        <taxon>ecological metagenomes</taxon>
    </lineage>
</organism>
<protein>
    <submittedName>
        <fullName evidence="1">Uncharacterized protein</fullName>
    </submittedName>
</protein>
<dbReference type="AlphaFoldDB" id="A0A0F8YUT1"/>
<evidence type="ECO:0000313" key="1">
    <source>
        <dbReference type="EMBL" id="KKK85207.1"/>
    </source>
</evidence>
<sequence>FKNPVFLHQWRVLSDLIRNPYFIVVKRNLESNAKSFSEQTDYSYEDILEIFTQLGQNQYIEVINQNISNLRNKMN</sequence>
<feature type="non-terminal residue" evidence="1">
    <location>
        <position position="1"/>
    </location>
</feature>
<gene>
    <name evidence="1" type="ORF">LCGC14_2775590</name>
</gene>
<name>A0A0F8YUT1_9ZZZZ</name>
<dbReference type="EMBL" id="LAZR01051414">
    <property type="protein sequence ID" value="KKK85207.1"/>
    <property type="molecule type" value="Genomic_DNA"/>
</dbReference>
<accession>A0A0F8YUT1</accession>